<organism evidence="2 3">
    <name type="scientific">Microbacterium azadirachtae</name>
    <dbReference type="NCBI Taxonomy" id="582680"/>
    <lineage>
        <taxon>Bacteria</taxon>
        <taxon>Bacillati</taxon>
        <taxon>Actinomycetota</taxon>
        <taxon>Actinomycetes</taxon>
        <taxon>Micrococcales</taxon>
        <taxon>Microbacteriaceae</taxon>
        <taxon>Microbacterium</taxon>
    </lineage>
</organism>
<sequence length="130" mass="14785">MRGFHHVELWVADLDRARSEWSWLLDRLGFTLDAAWEDGSSWRADDSYLTVCVPPGLRGERHDRRLPGLNHLAFHGGSRSDVDRLMAEAPEHGWNALYDDRYPHAGGPDHYAGWLENSEGFKAEVVATET</sequence>
<dbReference type="RefSeq" id="WP_045251871.1">
    <property type="nucleotide sequence ID" value="NZ_FNGQ01000001.1"/>
</dbReference>
<gene>
    <name evidence="2" type="ORF">RL72_03024</name>
</gene>
<dbReference type="AlphaFoldDB" id="A0A0F0KJD8"/>
<dbReference type="PROSITE" id="PS51819">
    <property type="entry name" value="VOC"/>
    <property type="match status" value="1"/>
</dbReference>
<dbReference type="InterPro" id="IPR037523">
    <property type="entry name" value="VOC_core"/>
</dbReference>
<feature type="domain" description="VOC" evidence="1">
    <location>
        <begin position="3"/>
        <end position="128"/>
    </location>
</feature>
<dbReference type="EMBL" id="JYIT01000084">
    <property type="protein sequence ID" value="KJL19376.1"/>
    <property type="molecule type" value="Genomic_DNA"/>
</dbReference>
<dbReference type="Proteomes" id="UP000033448">
    <property type="component" value="Unassembled WGS sequence"/>
</dbReference>
<evidence type="ECO:0000313" key="3">
    <source>
        <dbReference type="Proteomes" id="UP000033448"/>
    </source>
</evidence>
<dbReference type="InterPro" id="IPR029068">
    <property type="entry name" value="Glyas_Bleomycin-R_OHBP_Dase"/>
</dbReference>
<evidence type="ECO:0000313" key="2">
    <source>
        <dbReference type="EMBL" id="KJL19376.1"/>
    </source>
</evidence>
<dbReference type="SUPFAM" id="SSF54593">
    <property type="entry name" value="Glyoxalase/Bleomycin resistance protein/Dihydroxybiphenyl dioxygenase"/>
    <property type="match status" value="1"/>
</dbReference>
<comment type="caution">
    <text evidence="2">The sequence shown here is derived from an EMBL/GenBank/DDBJ whole genome shotgun (WGS) entry which is preliminary data.</text>
</comment>
<dbReference type="PATRIC" id="fig|582680.7.peg.3083"/>
<dbReference type="OrthoDB" id="5296884at2"/>
<dbReference type="PANTHER" id="PTHR36113:SF6">
    <property type="entry name" value="FOSFOMYCIN RESISTANCE PROTEIN FOSX"/>
    <property type="match status" value="1"/>
</dbReference>
<evidence type="ECO:0000259" key="1">
    <source>
        <dbReference type="PROSITE" id="PS51819"/>
    </source>
</evidence>
<dbReference type="PANTHER" id="PTHR36113">
    <property type="entry name" value="LYASE, PUTATIVE-RELATED-RELATED"/>
    <property type="match status" value="1"/>
</dbReference>
<accession>A0A0F0KJD8</accession>
<dbReference type="InterPro" id="IPR051332">
    <property type="entry name" value="Fosfomycin_Res_Enzymes"/>
</dbReference>
<protein>
    <recommendedName>
        <fullName evidence="1">VOC domain-containing protein</fullName>
    </recommendedName>
</protein>
<reference evidence="2 3" key="1">
    <citation type="submission" date="2015-02" db="EMBL/GenBank/DDBJ databases">
        <title>Draft genome sequences of ten Microbacterium spp. with emphasis on heavy metal contaminated environments.</title>
        <authorList>
            <person name="Corretto E."/>
        </authorList>
    </citation>
    <scope>NUCLEOTIDE SEQUENCE [LARGE SCALE GENOMIC DNA]</scope>
    <source>
        <strain evidence="2 3">DSM 23848</strain>
    </source>
</reference>
<dbReference type="Gene3D" id="3.10.180.10">
    <property type="entry name" value="2,3-Dihydroxybiphenyl 1,2-Dioxygenase, domain 1"/>
    <property type="match status" value="1"/>
</dbReference>
<name>A0A0F0KJD8_9MICO</name>
<proteinExistence type="predicted"/>
<keyword evidence="3" id="KW-1185">Reference proteome</keyword>
<dbReference type="Pfam" id="PF13669">
    <property type="entry name" value="Glyoxalase_4"/>
    <property type="match status" value="1"/>
</dbReference>